<dbReference type="RefSeq" id="WP_139363744.1">
    <property type="nucleotide sequence ID" value="NZ_MTSD02000172.1"/>
</dbReference>
<dbReference type="AlphaFoldDB" id="A0A1T1GP41"/>
<organism evidence="1 2">
    <name type="scientific">Oceanospirillum linum</name>
    <dbReference type="NCBI Taxonomy" id="966"/>
    <lineage>
        <taxon>Bacteria</taxon>
        <taxon>Pseudomonadati</taxon>
        <taxon>Pseudomonadota</taxon>
        <taxon>Gammaproteobacteria</taxon>
        <taxon>Oceanospirillales</taxon>
        <taxon>Oceanospirillaceae</taxon>
        <taxon>Oceanospirillum</taxon>
    </lineage>
</organism>
<name>A0A1T1GP41_OCELI</name>
<accession>A0A1T1GP41</accession>
<protein>
    <submittedName>
        <fullName evidence="1">Uncharacterized protein</fullName>
    </submittedName>
</protein>
<sequence length="132" mass="13213">MLPNVAALLFVNARTSSPLWKLPVIATVAEANVGAPPSLNVKPESIATGVDAVLSPATNAAQPESVAIVGGPSKSTVCVAAALSVVPSLVTKEIVWLPGVALALDENVTARSADVHCASVAVAPDEVNVSTP</sequence>
<evidence type="ECO:0000313" key="1">
    <source>
        <dbReference type="EMBL" id="OOV79316.1"/>
    </source>
</evidence>
<dbReference type="Proteomes" id="UP000190064">
    <property type="component" value="Unassembled WGS sequence"/>
</dbReference>
<comment type="caution">
    <text evidence="1">The sequence shown here is derived from an EMBL/GenBank/DDBJ whole genome shotgun (WGS) entry which is preliminary data.</text>
</comment>
<feature type="non-terminal residue" evidence="1">
    <location>
        <position position="132"/>
    </location>
</feature>
<reference evidence="1" key="1">
    <citation type="submission" date="2017-02" db="EMBL/GenBank/DDBJ databases">
        <title>Draft Genome Sequence of the Salt Water Bacterium Oceanospirillum linum ATCC 11336.</title>
        <authorList>
            <person name="Trachtenberg A.M."/>
            <person name="Carney J.G."/>
            <person name="Linnane J.D."/>
            <person name="Rheaume B.A."/>
            <person name="Pitts N.L."/>
            <person name="Mykles D.L."/>
            <person name="Maclea K.S."/>
        </authorList>
    </citation>
    <scope>NUCLEOTIDE SEQUENCE [LARGE SCALE GENOMIC DNA]</scope>
    <source>
        <strain evidence="1">ATCC 11336</strain>
    </source>
</reference>
<proteinExistence type="predicted"/>
<gene>
    <name evidence="1" type="ORF">BTA35_0217215</name>
</gene>
<evidence type="ECO:0000313" key="2">
    <source>
        <dbReference type="Proteomes" id="UP000190064"/>
    </source>
</evidence>
<keyword evidence="2" id="KW-1185">Reference proteome</keyword>
<dbReference type="EMBL" id="MTSD02000172">
    <property type="protein sequence ID" value="OOV79316.1"/>
    <property type="molecule type" value="Genomic_DNA"/>
</dbReference>